<dbReference type="InterPro" id="IPR054075">
    <property type="entry name" value="Gp53-like_C"/>
</dbReference>
<dbReference type="Pfam" id="PF21882">
    <property type="entry name" value="Gp53-like_C"/>
    <property type="match status" value="1"/>
</dbReference>
<dbReference type="Gene3D" id="2.60.40.3940">
    <property type="match status" value="1"/>
</dbReference>
<dbReference type="EMBL" id="LNQE01000843">
    <property type="protein sequence ID" value="KUG24584.1"/>
    <property type="molecule type" value="Genomic_DNA"/>
</dbReference>
<comment type="caution">
    <text evidence="2">The sequence shown here is derived from an EMBL/GenBank/DDBJ whole genome shotgun (WGS) entry which is preliminary data.</text>
</comment>
<organism evidence="2">
    <name type="scientific">hydrocarbon metagenome</name>
    <dbReference type="NCBI Taxonomy" id="938273"/>
    <lineage>
        <taxon>unclassified sequences</taxon>
        <taxon>metagenomes</taxon>
        <taxon>ecological metagenomes</taxon>
    </lineage>
</organism>
<reference evidence="2" key="1">
    <citation type="journal article" date="2015" name="Proc. Natl. Acad. Sci. U.S.A.">
        <title>Networks of energetic and metabolic interactions define dynamics in microbial communities.</title>
        <authorList>
            <person name="Embree M."/>
            <person name="Liu J.K."/>
            <person name="Al-Bassam M.M."/>
            <person name="Zengler K."/>
        </authorList>
    </citation>
    <scope>NUCLEOTIDE SEQUENCE</scope>
</reference>
<dbReference type="AlphaFoldDB" id="A0A0W8FUI9"/>
<proteinExistence type="predicted"/>
<feature type="domain" description="Putative tail fiber protein gp53-like C-terminal" evidence="1">
    <location>
        <begin position="406"/>
        <end position="491"/>
    </location>
</feature>
<gene>
    <name evidence="2" type="ORF">ASZ90_005614</name>
</gene>
<name>A0A0W8FUI9_9ZZZZ</name>
<evidence type="ECO:0000259" key="1">
    <source>
        <dbReference type="Pfam" id="PF21882"/>
    </source>
</evidence>
<evidence type="ECO:0000313" key="2">
    <source>
        <dbReference type="EMBL" id="KUG24584.1"/>
    </source>
</evidence>
<accession>A0A0W8FUI9</accession>
<sequence length="491" mass="51529">MAKTIFANDTIVNPAFLNAVNKQRHTGADVDGDGILDYAVATGSNNAYGLTLPTAITAHIAGMPIKFKANHTNTGAATINISSLGAKAIKKLGSLDLEANDIISGQIVTITYDGTYYQLETGSKNKYAVGSGSGNAIILTLSPALTAHVAGMDISFKANHTNTGAVTIDINSLGAVALKKLGSLALEANDIISGQIVTIAYDGTYYQVKSISSSERYAVSTGSDNAYLLTLSPALMAHVNGREISFKANFTNSDAATININSLGAKSIKKYGSVALDANDIVSGQIVTIAYDGTYYQLLNFESEKRYASSTGSSNAYVLTLSPALTAHVNGREISFKANFTNTGAATININSLGAVSLKKNGSSALEANDILSGQIITIAYDGTNYQVKNSNISYTNSLAANGYQKFPGGLILQWGDVSATMADNNTLEVSFPIEFPTACLMASATAKGANDEDNLWAQISTKSKTSVTVRTQNAGEGFDIPGFFWFAIGY</sequence>
<protein>
    <recommendedName>
        <fullName evidence="1">Putative tail fiber protein gp53-like C-terminal domain-containing protein</fullName>
    </recommendedName>
</protein>